<dbReference type="PROSITE" id="PS50005">
    <property type="entry name" value="TPR"/>
    <property type="match status" value="1"/>
</dbReference>
<organism evidence="3 4">
    <name type="scientific">Formosa maritima</name>
    <dbReference type="NCBI Taxonomy" id="2592046"/>
    <lineage>
        <taxon>Bacteria</taxon>
        <taxon>Pseudomonadati</taxon>
        <taxon>Bacteroidota</taxon>
        <taxon>Flavobacteriia</taxon>
        <taxon>Flavobacteriales</taxon>
        <taxon>Flavobacteriaceae</taxon>
        <taxon>Formosa</taxon>
    </lineage>
</organism>
<gene>
    <name evidence="3" type="ORF">FVF61_05985</name>
</gene>
<feature type="signal peptide" evidence="2">
    <location>
        <begin position="1"/>
        <end position="20"/>
    </location>
</feature>
<dbReference type="InterPro" id="IPR019734">
    <property type="entry name" value="TPR_rpt"/>
</dbReference>
<keyword evidence="4" id="KW-1185">Reference proteome</keyword>
<dbReference type="PROSITE" id="PS51257">
    <property type="entry name" value="PROKAR_LIPOPROTEIN"/>
    <property type="match status" value="1"/>
</dbReference>
<dbReference type="Gene3D" id="1.25.40.10">
    <property type="entry name" value="Tetratricopeptide repeat domain"/>
    <property type="match status" value="1"/>
</dbReference>
<sequence length="232" mass="27054">MATKTLLFTFLLLAIATSCSKNIDYSQEHINQTSGRYLFSPDEVVDVYYDSNKLYLKWRGAEKLEPVVLDEHTFFVADMYKKLRFVQQPETKKYYLSIIPEDENAPLTYDYLKVSDSFKTPSMYLQSKNYSKALEGFLEIKKQDSTSIFIEEGEINELGYEKLRKKEFQDAIEVFKINVALYPDSDNVYDSLADAYLRHGDSLQAFNNYTKALELNTGNKRAKKFIETYKKN</sequence>
<feature type="repeat" description="TPR" evidence="1">
    <location>
        <begin position="186"/>
        <end position="219"/>
    </location>
</feature>
<evidence type="ECO:0000256" key="2">
    <source>
        <dbReference type="SAM" id="SignalP"/>
    </source>
</evidence>
<dbReference type="SUPFAM" id="SSF48452">
    <property type="entry name" value="TPR-like"/>
    <property type="match status" value="1"/>
</dbReference>
<protein>
    <submittedName>
        <fullName evidence="3">Tetratricopeptide repeat protein</fullName>
    </submittedName>
</protein>
<dbReference type="Proteomes" id="UP000324550">
    <property type="component" value="Unassembled WGS sequence"/>
</dbReference>
<evidence type="ECO:0000313" key="4">
    <source>
        <dbReference type="Proteomes" id="UP000324550"/>
    </source>
</evidence>
<feature type="chain" id="PRO_5022675088" evidence="2">
    <location>
        <begin position="21"/>
        <end position="232"/>
    </location>
</feature>
<dbReference type="RefSeq" id="WP_148454366.1">
    <property type="nucleotide sequence ID" value="NZ_VSFC01000030.1"/>
</dbReference>
<name>A0A5D0GCE0_9FLAO</name>
<dbReference type="OrthoDB" id="9784036at2"/>
<dbReference type="AlphaFoldDB" id="A0A5D0GCE0"/>
<reference evidence="3 4" key="1">
    <citation type="submission" date="2019-08" db="EMBL/GenBank/DDBJ databases">
        <title>Formosa sediminis sp. nov., isolated from marine sediment.</title>
        <authorList>
            <person name="Cao W.R."/>
        </authorList>
    </citation>
    <scope>NUCLEOTIDE SEQUENCE [LARGE SCALE GENOMIC DNA]</scope>
    <source>
        <strain evidence="3 4">1494</strain>
    </source>
</reference>
<dbReference type="EMBL" id="VSFC01000030">
    <property type="protein sequence ID" value="TYA56683.1"/>
    <property type="molecule type" value="Genomic_DNA"/>
</dbReference>
<evidence type="ECO:0000313" key="3">
    <source>
        <dbReference type="EMBL" id="TYA56683.1"/>
    </source>
</evidence>
<accession>A0A5D0GCE0</accession>
<proteinExistence type="predicted"/>
<evidence type="ECO:0000256" key="1">
    <source>
        <dbReference type="PROSITE-ProRule" id="PRU00339"/>
    </source>
</evidence>
<comment type="caution">
    <text evidence="3">The sequence shown here is derived from an EMBL/GenBank/DDBJ whole genome shotgun (WGS) entry which is preliminary data.</text>
</comment>
<keyword evidence="2" id="KW-0732">Signal</keyword>
<keyword evidence="1" id="KW-0802">TPR repeat</keyword>
<dbReference type="InterPro" id="IPR011990">
    <property type="entry name" value="TPR-like_helical_dom_sf"/>
</dbReference>